<gene>
    <name evidence="6" type="ORF">BT96DRAFT_836397</name>
</gene>
<dbReference type="Proteomes" id="UP000799118">
    <property type="component" value="Unassembled WGS sequence"/>
</dbReference>
<evidence type="ECO:0000256" key="3">
    <source>
        <dbReference type="ARBA" id="ARBA00022989"/>
    </source>
</evidence>
<dbReference type="AlphaFoldDB" id="A0A6A4GRB5"/>
<dbReference type="Gene3D" id="1.50.40.10">
    <property type="entry name" value="Mitochondrial carrier domain"/>
    <property type="match status" value="1"/>
</dbReference>
<dbReference type="OrthoDB" id="2139348at2759"/>
<sequence length="157" mass="17492">MFRDRREKAKHGSTYLLSLERRPSVLLPWESAFAEVSSAVCVAALYPADTVKRAMQTKEELCEMRAYQKHASSVARDWSTSTSLGPPLTQASSSSSSTSFPTSSFSIRSVSFLQMFLEFYHAYGAKGLYNGCSMSIAREIPSSGIVFFGLWWIDSFV</sequence>
<evidence type="ECO:0000256" key="2">
    <source>
        <dbReference type="ARBA" id="ARBA00022692"/>
    </source>
</evidence>
<comment type="subcellular location">
    <subcellularLocation>
        <location evidence="1">Membrane</location>
        <topology evidence="1">Multi-pass membrane protein</topology>
    </subcellularLocation>
</comment>
<dbReference type="Pfam" id="PF00153">
    <property type="entry name" value="Mito_carr"/>
    <property type="match status" value="1"/>
</dbReference>
<keyword evidence="4" id="KW-0472">Membrane</keyword>
<keyword evidence="3" id="KW-1133">Transmembrane helix</keyword>
<protein>
    <recommendedName>
        <fullName evidence="8">ADP,ATP carrier protein</fullName>
    </recommendedName>
</protein>
<evidence type="ECO:0008006" key="8">
    <source>
        <dbReference type="Google" id="ProtNLM"/>
    </source>
</evidence>
<dbReference type="InterPro" id="IPR018108">
    <property type="entry name" value="MCP_transmembrane"/>
</dbReference>
<keyword evidence="7" id="KW-1185">Reference proteome</keyword>
<evidence type="ECO:0000256" key="5">
    <source>
        <dbReference type="SAM" id="MobiDB-lite"/>
    </source>
</evidence>
<proteinExistence type="predicted"/>
<organism evidence="6 7">
    <name type="scientific">Gymnopus androsaceus JB14</name>
    <dbReference type="NCBI Taxonomy" id="1447944"/>
    <lineage>
        <taxon>Eukaryota</taxon>
        <taxon>Fungi</taxon>
        <taxon>Dikarya</taxon>
        <taxon>Basidiomycota</taxon>
        <taxon>Agaricomycotina</taxon>
        <taxon>Agaricomycetes</taxon>
        <taxon>Agaricomycetidae</taxon>
        <taxon>Agaricales</taxon>
        <taxon>Marasmiineae</taxon>
        <taxon>Omphalotaceae</taxon>
        <taxon>Gymnopus</taxon>
    </lineage>
</organism>
<dbReference type="InterPro" id="IPR023395">
    <property type="entry name" value="MCP_dom_sf"/>
</dbReference>
<dbReference type="GO" id="GO:0016020">
    <property type="term" value="C:membrane"/>
    <property type="evidence" value="ECO:0007669"/>
    <property type="project" value="UniProtKB-SubCell"/>
</dbReference>
<reference evidence="6" key="1">
    <citation type="journal article" date="2019" name="Environ. Microbiol.">
        <title>Fungal ecological strategies reflected in gene transcription - a case study of two litter decomposers.</title>
        <authorList>
            <person name="Barbi F."/>
            <person name="Kohler A."/>
            <person name="Barry K."/>
            <person name="Baskaran P."/>
            <person name="Daum C."/>
            <person name="Fauchery L."/>
            <person name="Ihrmark K."/>
            <person name="Kuo A."/>
            <person name="LaButti K."/>
            <person name="Lipzen A."/>
            <person name="Morin E."/>
            <person name="Grigoriev I.V."/>
            <person name="Henrissat B."/>
            <person name="Lindahl B."/>
            <person name="Martin F."/>
        </authorList>
    </citation>
    <scope>NUCLEOTIDE SEQUENCE</scope>
    <source>
        <strain evidence="6">JB14</strain>
    </source>
</reference>
<accession>A0A6A4GRB5</accession>
<name>A0A6A4GRB5_9AGAR</name>
<evidence type="ECO:0000256" key="1">
    <source>
        <dbReference type="ARBA" id="ARBA00004141"/>
    </source>
</evidence>
<evidence type="ECO:0000313" key="7">
    <source>
        <dbReference type="Proteomes" id="UP000799118"/>
    </source>
</evidence>
<dbReference type="EMBL" id="ML769749">
    <property type="protein sequence ID" value="KAE9388322.1"/>
    <property type="molecule type" value="Genomic_DNA"/>
</dbReference>
<dbReference type="SUPFAM" id="SSF103506">
    <property type="entry name" value="Mitochondrial carrier"/>
    <property type="match status" value="1"/>
</dbReference>
<evidence type="ECO:0000313" key="6">
    <source>
        <dbReference type="EMBL" id="KAE9388322.1"/>
    </source>
</evidence>
<evidence type="ECO:0000256" key="4">
    <source>
        <dbReference type="ARBA" id="ARBA00023136"/>
    </source>
</evidence>
<keyword evidence="2" id="KW-0812">Transmembrane</keyword>
<feature type="region of interest" description="Disordered" evidence="5">
    <location>
        <begin position="78"/>
        <end position="100"/>
    </location>
</feature>